<evidence type="ECO:0000313" key="2">
    <source>
        <dbReference type="RefSeq" id="XP_073779323.1"/>
    </source>
</evidence>
<organism evidence="1 2">
    <name type="scientific">Danio rerio</name>
    <name type="common">Zebrafish</name>
    <name type="synonym">Brachydanio rerio</name>
    <dbReference type="NCBI Taxonomy" id="7955"/>
    <lineage>
        <taxon>Eukaryota</taxon>
        <taxon>Metazoa</taxon>
        <taxon>Chordata</taxon>
        <taxon>Craniata</taxon>
        <taxon>Vertebrata</taxon>
        <taxon>Euteleostomi</taxon>
        <taxon>Actinopterygii</taxon>
        <taxon>Neopterygii</taxon>
        <taxon>Teleostei</taxon>
        <taxon>Ostariophysi</taxon>
        <taxon>Cypriniformes</taxon>
        <taxon>Danionidae</taxon>
        <taxon>Danioninae</taxon>
        <taxon>Danio</taxon>
    </lineage>
</organism>
<evidence type="ECO:0000313" key="1">
    <source>
        <dbReference type="Proteomes" id="UP000000437"/>
    </source>
</evidence>
<protein>
    <submittedName>
        <fullName evidence="2">Uncharacterized protein</fullName>
    </submittedName>
</protein>
<accession>A0AC58HBG0</accession>
<dbReference type="Proteomes" id="UP000000437">
    <property type="component" value="Chromosome 2"/>
</dbReference>
<sequence>MSSPSTNPCAEVIQALAVLHQEQHHALVELKKDLERRFQVLMEAQREDREVIRSLLTQEIQPASTSTAHPPIMLQKMALEDDPEVFLDLFEKMAEACGWPRAEWPVRVIPLLSGEAQIAAQQLSAQNLLEYAHLKRAILQRPFAFAQQLRDACRRRLVQDGRTTAQLVDAVVLEQFITRLPSRTSEWVQCHRPDDLETAIRLAEDHLMARSRVGEITSLSLSSCSQAQTAGTAHTCTQTAVRNGGSAKRPKRGGALFGQRGGATTPGGCPDTARILSGSIGCSCWPRGYSGKVQADAFASRARG</sequence>
<name>A0AC58HBG0_DANRE</name>
<reference evidence="2" key="1">
    <citation type="submission" date="2025-08" db="UniProtKB">
        <authorList>
            <consortium name="RefSeq"/>
        </authorList>
    </citation>
    <scope>IDENTIFICATION</scope>
    <source>
        <strain evidence="2">Tuebingen</strain>
        <tissue evidence="2">Fibroblasts and whole tissue</tissue>
    </source>
</reference>
<dbReference type="RefSeq" id="XP_073779323.1">
    <property type="nucleotide sequence ID" value="XM_073923222.1"/>
</dbReference>
<proteinExistence type="predicted"/>
<keyword evidence="1" id="KW-1185">Reference proteome</keyword>
<gene>
    <name evidence="2" type="primary">LOC141377745</name>
</gene>